<keyword evidence="3" id="KW-0652">Protein synthesis inhibitor</keyword>
<name>A0A443S7Y7_9ACAR</name>
<protein>
    <submittedName>
        <fullName evidence="5">Eukaryotic translation initiation factor 4E binding protein-like protein</fullName>
    </submittedName>
</protein>
<dbReference type="InterPro" id="IPR008606">
    <property type="entry name" value="EIF4EBP"/>
</dbReference>
<dbReference type="PANTHER" id="PTHR12669">
    <property type="entry name" value="EUKARYOTIC TRANSLATION INITIATION FACTOR 4E-BINDING PROTEIN"/>
    <property type="match status" value="1"/>
</dbReference>
<dbReference type="VEuPathDB" id="VectorBase:LDEU008390"/>
<dbReference type="Proteomes" id="UP000288716">
    <property type="component" value="Unassembled WGS sequence"/>
</dbReference>
<organism evidence="5 6">
    <name type="scientific">Leptotrombidium deliense</name>
    <dbReference type="NCBI Taxonomy" id="299467"/>
    <lineage>
        <taxon>Eukaryota</taxon>
        <taxon>Metazoa</taxon>
        <taxon>Ecdysozoa</taxon>
        <taxon>Arthropoda</taxon>
        <taxon>Chelicerata</taxon>
        <taxon>Arachnida</taxon>
        <taxon>Acari</taxon>
        <taxon>Acariformes</taxon>
        <taxon>Trombidiformes</taxon>
        <taxon>Prostigmata</taxon>
        <taxon>Anystina</taxon>
        <taxon>Parasitengona</taxon>
        <taxon>Trombiculoidea</taxon>
        <taxon>Trombiculidae</taxon>
        <taxon>Leptotrombidium</taxon>
    </lineage>
</organism>
<keyword evidence="2" id="KW-0810">Translation regulation</keyword>
<evidence type="ECO:0000256" key="4">
    <source>
        <dbReference type="SAM" id="MobiDB-lite"/>
    </source>
</evidence>
<dbReference type="Pfam" id="PF05456">
    <property type="entry name" value="eIF_4EBP"/>
    <property type="match status" value="1"/>
</dbReference>
<dbReference type="EMBL" id="NCKV01006103">
    <property type="protein sequence ID" value="RWS23650.1"/>
    <property type="molecule type" value="Genomic_DNA"/>
</dbReference>
<proteinExistence type="inferred from homology"/>
<feature type="region of interest" description="Disordered" evidence="4">
    <location>
        <begin position="63"/>
        <end position="103"/>
    </location>
</feature>
<evidence type="ECO:0000313" key="6">
    <source>
        <dbReference type="Proteomes" id="UP000288716"/>
    </source>
</evidence>
<reference evidence="5 6" key="1">
    <citation type="journal article" date="2018" name="Gigascience">
        <title>Genomes of trombidid mites reveal novel predicted allergens and laterally-transferred genes associated with secondary metabolism.</title>
        <authorList>
            <person name="Dong X."/>
            <person name="Chaisiri K."/>
            <person name="Xia D."/>
            <person name="Armstrong S.D."/>
            <person name="Fang Y."/>
            <person name="Donnelly M.J."/>
            <person name="Kadowaki T."/>
            <person name="McGarry J.W."/>
            <person name="Darby A.C."/>
            <person name="Makepeace B.L."/>
        </authorList>
    </citation>
    <scope>NUCLEOTIDE SEQUENCE [LARGE SCALE GENOMIC DNA]</scope>
    <source>
        <strain evidence="5">UoL-UT</strain>
    </source>
</reference>
<dbReference type="GO" id="GO:0005737">
    <property type="term" value="C:cytoplasm"/>
    <property type="evidence" value="ECO:0007669"/>
    <property type="project" value="TreeGrafter"/>
</dbReference>
<comment type="caution">
    <text evidence="5">The sequence shown here is derived from an EMBL/GenBank/DDBJ whole genome shotgun (WGS) entry which is preliminary data.</text>
</comment>
<evidence type="ECO:0000256" key="3">
    <source>
        <dbReference type="ARBA" id="ARBA00023193"/>
    </source>
</evidence>
<evidence type="ECO:0000256" key="1">
    <source>
        <dbReference type="ARBA" id="ARBA00005480"/>
    </source>
</evidence>
<gene>
    <name evidence="5" type="ORF">B4U80_00899</name>
</gene>
<feature type="compositionally biased region" description="Polar residues" evidence="4">
    <location>
        <begin position="68"/>
        <end position="88"/>
    </location>
</feature>
<dbReference type="GO" id="GO:0008190">
    <property type="term" value="F:eukaryotic initiation factor 4E binding"/>
    <property type="evidence" value="ECO:0007669"/>
    <property type="project" value="InterPro"/>
</dbReference>
<sequence>MNQLPHDYSSTPGGTLFSTTPGGTRIIYDRGFLLQMRGSPLTKTPPTNLPNIPGVTCKFVEEGKENKQPSSTLGTIQESPATANSTSNGKKDDGEEPQFSIEM</sequence>
<accession>A0A443S7Y7</accession>
<evidence type="ECO:0000256" key="2">
    <source>
        <dbReference type="ARBA" id="ARBA00022845"/>
    </source>
</evidence>
<dbReference type="PANTHER" id="PTHR12669:SF12">
    <property type="entry name" value="EUKARYOTIC TRANSLATION INITIATION FACTOR 4E-BINDING PROTEIN"/>
    <property type="match status" value="1"/>
</dbReference>
<dbReference type="AlphaFoldDB" id="A0A443S7Y7"/>
<keyword evidence="5" id="KW-0396">Initiation factor</keyword>
<comment type="similarity">
    <text evidence="1">Belongs to the eIF4E-binding protein family.</text>
</comment>
<dbReference type="OrthoDB" id="19729at2759"/>
<keyword evidence="6" id="KW-1185">Reference proteome</keyword>
<dbReference type="GO" id="GO:0045947">
    <property type="term" value="P:negative regulation of translational initiation"/>
    <property type="evidence" value="ECO:0007669"/>
    <property type="project" value="InterPro"/>
</dbReference>
<feature type="region of interest" description="Disordered" evidence="4">
    <location>
        <begin position="1"/>
        <end position="22"/>
    </location>
</feature>
<dbReference type="STRING" id="299467.A0A443S7Y7"/>
<keyword evidence="5" id="KW-0648">Protein biosynthesis</keyword>
<evidence type="ECO:0000313" key="5">
    <source>
        <dbReference type="EMBL" id="RWS23650.1"/>
    </source>
</evidence>
<dbReference type="GO" id="GO:0003743">
    <property type="term" value="F:translation initiation factor activity"/>
    <property type="evidence" value="ECO:0007669"/>
    <property type="project" value="UniProtKB-KW"/>
</dbReference>